<accession>A0A235B5A0</accession>
<dbReference type="Pfam" id="PF12730">
    <property type="entry name" value="ABC2_membrane_4"/>
    <property type="match status" value="1"/>
</dbReference>
<keyword evidence="1" id="KW-1133">Transmembrane helix</keyword>
<feature type="transmembrane region" description="Helical" evidence="1">
    <location>
        <begin position="57"/>
        <end position="78"/>
    </location>
</feature>
<protein>
    <submittedName>
        <fullName evidence="2">Bacitracin ABC transporter permease</fullName>
    </submittedName>
</protein>
<feature type="transmembrane region" description="Helical" evidence="1">
    <location>
        <begin position="17"/>
        <end position="37"/>
    </location>
</feature>
<dbReference type="AlphaFoldDB" id="A0A235B5A0"/>
<dbReference type="EMBL" id="NOWF01000007">
    <property type="protein sequence ID" value="OYD07139.1"/>
    <property type="molecule type" value="Genomic_DNA"/>
</dbReference>
<name>A0A235B5A0_9BACL</name>
<dbReference type="PANTHER" id="PTHR37305">
    <property type="entry name" value="INTEGRAL MEMBRANE PROTEIN-RELATED"/>
    <property type="match status" value="1"/>
</dbReference>
<keyword evidence="1" id="KW-0812">Transmembrane</keyword>
<feature type="transmembrane region" description="Helical" evidence="1">
    <location>
        <begin position="175"/>
        <end position="197"/>
    </location>
</feature>
<dbReference type="Proteomes" id="UP000215459">
    <property type="component" value="Unassembled WGS sequence"/>
</dbReference>
<organism evidence="2 3">
    <name type="scientific">Paludifilum halophilum</name>
    <dbReference type="NCBI Taxonomy" id="1642702"/>
    <lineage>
        <taxon>Bacteria</taxon>
        <taxon>Bacillati</taxon>
        <taxon>Bacillota</taxon>
        <taxon>Bacilli</taxon>
        <taxon>Bacillales</taxon>
        <taxon>Thermoactinomycetaceae</taxon>
        <taxon>Paludifilum</taxon>
    </lineage>
</organism>
<proteinExistence type="predicted"/>
<keyword evidence="3" id="KW-1185">Reference proteome</keyword>
<feature type="transmembrane region" description="Helical" evidence="1">
    <location>
        <begin position="217"/>
        <end position="238"/>
    </location>
</feature>
<feature type="transmembrane region" description="Helical" evidence="1">
    <location>
        <begin position="147"/>
        <end position="168"/>
    </location>
</feature>
<gene>
    <name evidence="2" type="ORF">CHM34_12140</name>
</gene>
<dbReference type="PANTHER" id="PTHR37305:SF1">
    <property type="entry name" value="MEMBRANE PROTEIN"/>
    <property type="match status" value="1"/>
</dbReference>
<feature type="transmembrane region" description="Helical" evidence="1">
    <location>
        <begin position="105"/>
        <end position="127"/>
    </location>
</feature>
<keyword evidence="1" id="KW-0472">Membrane</keyword>
<evidence type="ECO:0000313" key="3">
    <source>
        <dbReference type="Proteomes" id="UP000215459"/>
    </source>
</evidence>
<reference evidence="2 3" key="1">
    <citation type="submission" date="2017-07" db="EMBL/GenBank/DDBJ databases">
        <title>The genome sequence of Paludifilum halophilum highlights mechanisms for microbial adaptation to high salt environemnts.</title>
        <authorList>
            <person name="Belbahri L."/>
        </authorList>
    </citation>
    <scope>NUCLEOTIDE SEQUENCE [LARGE SCALE GENOMIC DNA]</scope>
    <source>
        <strain evidence="2 3">DSM 102817</strain>
    </source>
</reference>
<dbReference type="RefSeq" id="WP_094264882.1">
    <property type="nucleotide sequence ID" value="NZ_NOWF01000007.1"/>
</dbReference>
<evidence type="ECO:0000313" key="2">
    <source>
        <dbReference type="EMBL" id="OYD07139.1"/>
    </source>
</evidence>
<comment type="caution">
    <text evidence="2">The sequence shown here is derived from an EMBL/GenBank/DDBJ whole genome shotgun (WGS) entry which is preliminary data.</text>
</comment>
<sequence length="244" mass="27658">MVNLLYMELLKLKRSHMFLISIFGASAAPFISFIASLTKKAKLPYSPLQIDEFFSETHLYCVLLIGVPLYGVIAAYLFHREYAEGTLKNLLTIPVSRMGLILSKWALLALWIMALTLISCGWTYIFGLVGPFEGWSTNLLVESFNQFVTSGILLWLLTPPMILVTYLFKSYVTTIVFTIIITMVNLMIFGTEYSALFPWSAVQVIATSSFFPEYPPTYSYLTIMATSFIGFFTTLVYFNKADIH</sequence>
<evidence type="ECO:0000256" key="1">
    <source>
        <dbReference type="SAM" id="Phobius"/>
    </source>
</evidence>